<proteinExistence type="predicted"/>
<evidence type="ECO:0000256" key="1">
    <source>
        <dbReference type="SAM" id="MobiDB-lite"/>
    </source>
</evidence>
<accession>A0A2M7UHG5</accession>
<dbReference type="AlphaFoldDB" id="A0A2M7UHG5"/>
<gene>
    <name evidence="2" type="ORF">COY09_02500</name>
</gene>
<dbReference type="Proteomes" id="UP000231071">
    <property type="component" value="Unassembled WGS sequence"/>
</dbReference>
<name>A0A2M7UHG5_9BACT</name>
<dbReference type="EMBL" id="PFOI01000041">
    <property type="protein sequence ID" value="PIZ70656.1"/>
    <property type="molecule type" value="Genomic_DNA"/>
</dbReference>
<evidence type="ECO:0000313" key="2">
    <source>
        <dbReference type="EMBL" id="PIZ70656.1"/>
    </source>
</evidence>
<protein>
    <submittedName>
        <fullName evidence="2">Uncharacterized protein</fullName>
    </submittedName>
</protein>
<evidence type="ECO:0000313" key="3">
    <source>
        <dbReference type="Proteomes" id="UP000231071"/>
    </source>
</evidence>
<reference evidence="3" key="1">
    <citation type="submission" date="2017-09" db="EMBL/GenBank/DDBJ databases">
        <title>Depth-based differentiation of microbial function through sediment-hosted aquifers and enrichment of novel symbionts in the deep terrestrial subsurface.</title>
        <authorList>
            <person name="Probst A.J."/>
            <person name="Ladd B."/>
            <person name="Jarett J.K."/>
            <person name="Geller-Mcgrath D.E."/>
            <person name="Sieber C.M.K."/>
            <person name="Emerson J.B."/>
            <person name="Anantharaman K."/>
            <person name="Thomas B.C."/>
            <person name="Malmstrom R."/>
            <person name="Stieglmeier M."/>
            <person name="Klingl A."/>
            <person name="Woyke T."/>
            <person name="Ryan C.M."/>
            <person name="Banfield J.F."/>
        </authorList>
    </citation>
    <scope>NUCLEOTIDE SEQUENCE [LARGE SCALE GENOMIC DNA]</scope>
</reference>
<organism evidence="2 3">
    <name type="scientific">Candidatus Portnoybacteria bacterium CG_4_10_14_0_2_um_filter_39_11</name>
    <dbReference type="NCBI Taxonomy" id="1974797"/>
    <lineage>
        <taxon>Bacteria</taxon>
        <taxon>Candidatus Portnoyibacteriota</taxon>
    </lineage>
</organism>
<comment type="caution">
    <text evidence="2">The sequence shown here is derived from an EMBL/GenBank/DDBJ whole genome shotgun (WGS) entry which is preliminary data.</text>
</comment>
<sequence>MILSLVVLCLFAGCACVRDDTAYDFEGMKAKNEQSKRVIELQTVRINELDDLRIKLISENSALMALMQKNGIKVDIKSFPAFQTESTSIVDFPDDGENSTIKIRSDQESAEGDRIHAAYKEQAQKTIDVLNEEGKKARESAEELRKSTESCKKEFGDKKKDKDKPEKKDGK</sequence>
<feature type="region of interest" description="Disordered" evidence="1">
    <location>
        <begin position="133"/>
        <end position="171"/>
    </location>
</feature>